<keyword evidence="3 6" id="KW-1133">Transmembrane helix</keyword>
<evidence type="ECO:0000313" key="9">
    <source>
        <dbReference type="Proteomes" id="UP000199400"/>
    </source>
</evidence>
<keyword evidence="9" id="KW-1185">Reference proteome</keyword>
<dbReference type="SMART" id="SM00752">
    <property type="entry name" value="HTTM"/>
    <property type="match status" value="1"/>
</dbReference>
<sequence length="360" mass="39325">MVDATGSEGHGVGDSPGPDGATLADGGTAGPSAGGRDGPSVEGRVSKGAGFEGQGAKDRRGRLARLRDALLTGEEDPAALGLLRIGLVAVFTASLLAHVGAVAEYFSSASPLAGQYARQAFPTRWSLFFTVDDPLAVQAIFAAGVVAHLLWLVGLFTRPAALLSALLWVSMVGRNPLLYAMPDQLHSAMIVWLALMPTGRGLSLDARWRGKGGPVPVWCRRIVQLQLAVVYTSTGLAKHGATWKSEGTAIYFSMVSPYNRHFDLTRTLAMLQPYVLRPITWLVLAWKVGFSGFLLAHWLRERWRKIPDLRWLFLGFGVAMHVGIQMMMYVEWFTPLTLASYLAFLRPDEVRRILRRLART</sequence>
<feature type="transmembrane region" description="Helical" evidence="6">
    <location>
        <begin position="311"/>
        <end position="330"/>
    </location>
</feature>
<dbReference type="GO" id="GO:0012505">
    <property type="term" value="C:endomembrane system"/>
    <property type="evidence" value="ECO:0007669"/>
    <property type="project" value="UniProtKB-SubCell"/>
</dbReference>
<name>A0A1I1W7D0_9BACT</name>
<feature type="transmembrane region" description="Helical" evidence="6">
    <location>
        <begin position="82"/>
        <end position="103"/>
    </location>
</feature>
<keyword evidence="4 6" id="KW-0472">Membrane</keyword>
<dbReference type="AlphaFoldDB" id="A0A1I1W7D0"/>
<evidence type="ECO:0000256" key="2">
    <source>
        <dbReference type="ARBA" id="ARBA00022692"/>
    </source>
</evidence>
<dbReference type="Proteomes" id="UP000199400">
    <property type="component" value="Unassembled WGS sequence"/>
</dbReference>
<keyword evidence="2 6" id="KW-0812">Transmembrane</keyword>
<evidence type="ECO:0000256" key="1">
    <source>
        <dbReference type="ARBA" id="ARBA00004127"/>
    </source>
</evidence>
<feature type="transmembrane region" description="Helical" evidence="6">
    <location>
        <begin position="279"/>
        <end position="299"/>
    </location>
</feature>
<reference evidence="9" key="1">
    <citation type="submission" date="2016-10" db="EMBL/GenBank/DDBJ databases">
        <authorList>
            <person name="Varghese N."/>
            <person name="Submissions S."/>
        </authorList>
    </citation>
    <scope>NUCLEOTIDE SEQUENCE [LARGE SCALE GENOMIC DNA]</scope>
    <source>
        <strain evidence="9">ATCC 25963</strain>
    </source>
</reference>
<evidence type="ECO:0000259" key="7">
    <source>
        <dbReference type="SMART" id="SM00752"/>
    </source>
</evidence>
<dbReference type="InterPro" id="IPR011020">
    <property type="entry name" value="HTTM-like"/>
</dbReference>
<gene>
    <name evidence="8" type="ORF">SAMN02745121_02132</name>
</gene>
<dbReference type="PANTHER" id="PTHR39535">
    <property type="entry name" value="SPORULATION-DELAYING PROTEIN SDPB"/>
    <property type="match status" value="1"/>
</dbReference>
<evidence type="ECO:0000256" key="3">
    <source>
        <dbReference type="ARBA" id="ARBA00022989"/>
    </source>
</evidence>
<organism evidence="8 9">
    <name type="scientific">Nannocystis exedens</name>
    <dbReference type="NCBI Taxonomy" id="54"/>
    <lineage>
        <taxon>Bacteria</taxon>
        <taxon>Pseudomonadati</taxon>
        <taxon>Myxococcota</taxon>
        <taxon>Polyangia</taxon>
        <taxon>Nannocystales</taxon>
        <taxon>Nannocystaceae</taxon>
        <taxon>Nannocystis</taxon>
    </lineage>
</organism>
<evidence type="ECO:0000256" key="6">
    <source>
        <dbReference type="SAM" id="Phobius"/>
    </source>
</evidence>
<feature type="region of interest" description="Disordered" evidence="5">
    <location>
        <begin position="1"/>
        <end position="56"/>
    </location>
</feature>
<evidence type="ECO:0000256" key="4">
    <source>
        <dbReference type="ARBA" id="ARBA00023136"/>
    </source>
</evidence>
<feature type="compositionally biased region" description="Gly residues" evidence="5">
    <location>
        <begin position="27"/>
        <end position="37"/>
    </location>
</feature>
<feature type="domain" description="HTTM-like" evidence="7">
    <location>
        <begin position="72"/>
        <end position="349"/>
    </location>
</feature>
<accession>A0A1I1W7D0</accession>
<evidence type="ECO:0000313" key="8">
    <source>
        <dbReference type="EMBL" id="SFD90961.1"/>
    </source>
</evidence>
<evidence type="ECO:0000256" key="5">
    <source>
        <dbReference type="SAM" id="MobiDB-lite"/>
    </source>
</evidence>
<dbReference type="STRING" id="54.SAMN02745121_02132"/>
<protein>
    <submittedName>
        <fullName evidence="8">Vitamin K-dependent gamma-carboxylase</fullName>
    </submittedName>
</protein>
<dbReference type="EMBL" id="FOMX01000006">
    <property type="protein sequence ID" value="SFD90961.1"/>
    <property type="molecule type" value="Genomic_DNA"/>
</dbReference>
<dbReference type="InterPro" id="IPR052964">
    <property type="entry name" value="Sporulation_signal_mat"/>
</dbReference>
<comment type="subcellular location">
    <subcellularLocation>
        <location evidence="1">Endomembrane system</location>
        <topology evidence="1">Multi-pass membrane protein</topology>
    </subcellularLocation>
</comment>
<dbReference type="Pfam" id="PF05090">
    <property type="entry name" value="HTTM"/>
    <property type="match status" value="1"/>
</dbReference>
<proteinExistence type="predicted"/>
<dbReference type="PANTHER" id="PTHR39535:SF2">
    <property type="entry name" value="HTTM DOMAIN-CONTAINING PROTEIN"/>
    <property type="match status" value="1"/>
</dbReference>
<feature type="transmembrane region" description="Helical" evidence="6">
    <location>
        <begin position="135"/>
        <end position="156"/>
    </location>
</feature>
<dbReference type="InterPro" id="IPR053934">
    <property type="entry name" value="HTTM_dom"/>
</dbReference>
<feature type="compositionally biased region" description="Low complexity" evidence="5">
    <location>
        <begin position="16"/>
        <end position="26"/>
    </location>
</feature>